<dbReference type="CDD" id="cd02503">
    <property type="entry name" value="MobA"/>
    <property type="match status" value="1"/>
</dbReference>
<keyword evidence="1" id="KW-0963">Cytoplasm</keyword>
<keyword evidence="3" id="KW-0479">Metal-binding</keyword>
<proteinExistence type="predicted"/>
<evidence type="ECO:0000313" key="9">
    <source>
        <dbReference type="EMBL" id="MCA6063752.1"/>
    </source>
</evidence>
<dbReference type="InterPro" id="IPR025877">
    <property type="entry name" value="MobA-like_NTP_Trfase"/>
</dbReference>
<evidence type="ECO:0000256" key="3">
    <source>
        <dbReference type="ARBA" id="ARBA00022723"/>
    </source>
</evidence>
<sequence>MMFSTIVLAGGQSTRMGQDKASLSFLGQPLWQRQQALAQRLGSDDIHISHPQFGQPDRVPGFGPLSGLDTLLPQCRHAQILVLAVDMPHLQPASLRLLLQYAPATSVCFSDSVLPCVLWNDTALRDLIRERLHPQGQRSVYRLLQSLNAEFIPCPFPDQLINTNTPEQWQQALASAHLPEAI</sequence>
<evidence type="ECO:0000256" key="2">
    <source>
        <dbReference type="ARBA" id="ARBA00022679"/>
    </source>
</evidence>
<keyword evidence="10" id="KW-1185">Reference proteome</keyword>
<dbReference type="EMBL" id="JAEDAH010000043">
    <property type="protein sequence ID" value="MCA6063752.1"/>
    <property type="molecule type" value="Genomic_DNA"/>
</dbReference>
<dbReference type="Gene3D" id="3.90.550.10">
    <property type="entry name" value="Spore Coat Polysaccharide Biosynthesis Protein SpsA, Chain A"/>
    <property type="match status" value="1"/>
</dbReference>
<dbReference type="Proteomes" id="UP000714380">
    <property type="component" value="Unassembled WGS sequence"/>
</dbReference>
<organism evidence="9 10">
    <name type="scientific">Thalassolituus marinus</name>
    <dbReference type="NCBI Taxonomy" id="671053"/>
    <lineage>
        <taxon>Bacteria</taxon>
        <taxon>Pseudomonadati</taxon>
        <taxon>Pseudomonadota</taxon>
        <taxon>Gammaproteobacteria</taxon>
        <taxon>Oceanospirillales</taxon>
        <taxon>Oceanospirillaceae</taxon>
        <taxon>Thalassolituus</taxon>
    </lineage>
</organism>
<keyword evidence="6" id="KW-0342">GTP-binding</keyword>
<keyword evidence="5" id="KW-0460">Magnesium</keyword>
<accession>A0ABS7ZRI9</accession>
<protein>
    <submittedName>
        <fullName evidence="9">Molybdenum cofactor guanylyltransferase</fullName>
    </submittedName>
</protein>
<evidence type="ECO:0000256" key="7">
    <source>
        <dbReference type="ARBA" id="ARBA00023150"/>
    </source>
</evidence>
<dbReference type="GO" id="GO:0016779">
    <property type="term" value="F:nucleotidyltransferase activity"/>
    <property type="evidence" value="ECO:0007669"/>
    <property type="project" value="UniProtKB-KW"/>
</dbReference>
<dbReference type="SUPFAM" id="SSF53448">
    <property type="entry name" value="Nucleotide-diphospho-sugar transferases"/>
    <property type="match status" value="1"/>
</dbReference>
<reference evidence="9 10" key="1">
    <citation type="submission" date="2020-12" db="EMBL/GenBank/DDBJ databases">
        <title>Novel Thalassolituus-related marine hydrocarbonoclastic bacteria mediated algae-derived hydrocarbons mineralization in twilight zone of the northern South China Sea.</title>
        <authorList>
            <person name="Dong C."/>
        </authorList>
    </citation>
    <scope>NUCLEOTIDE SEQUENCE [LARGE SCALE GENOMIC DNA]</scope>
    <source>
        <strain evidence="9 10">IMCC1826</strain>
    </source>
</reference>
<evidence type="ECO:0000259" key="8">
    <source>
        <dbReference type="Pfam" id="PF12804"/>
    </source>
</evidence>
<dbReference type="PANTHER" id="PTHR19136:SF81">
    <property type="entry name" value="MOLYBDENUM COFACTOR GUANYLYLTRANSFERASE"/>
    <property type="match status" value="1"/>
</dbReference>
<evidence type="ECO:0000256" key="5">
    <source>
        <dbReference type="ARBA" id="ARBA00022842"/>
    </source>
</evidence>
<evidence type="ECO:0000256" key="1">
    <source>
        <dbReference type="ARBA" id="ARBA00022490"/>
    </source>
</evidence>
<feature type="domain" description="MobA-like NTP transferase" evidence="8">
    <location>
        <begin position="6"/>
        <end position="142"/>
    </location>
</feature>
<dbReference type="RefSeq" id="WP_225674056.1">
    <property type="nucleotide sequence ID" value="NZ_JAEDAH010000043.1"/>
</dbReference>
<evidence type="ECO:0000256" key="6">
    <source>
        <dbReference type="ARBA" id="ARBA00023134"/>
    </source>
</evidence>
<evidence type="ECO:0000313" key="10">
    <source>
        <dbReference type="Proteomes" id="UP000714380"/>
    </source>
</evidence>
<dbReference type="InterPro" id="IPR013482">
    <property type="entry name" value="Molybde_CF_guanTrfase"/>
</dbReference>
<keyword evidence="7" id="KW-0501">Molybdenum cofactor biosynthesis</keyword>
<keyword evidence="2" id="KW-0808">Transferase</keyword>
<keyword evidence="9" id="KW-0548">Nucleotidyltransferase</keyword>
<name>A0ABS7ZRI9_9GAMM</name>
<comment type="caution">
    <text evidence="9">The sequence shown here is derived from an EMBL/GenBank/DDBJ whole genome shotgun (WGS) entry which is preliminary data.</text>
</comment>
<dbReference type="Pfam" id="PF12804">
    <property type="entry name" value="NTP_transf_3"/>
    <property type="match status" value="1"/>
</dbReference>
<dbReference type="InterPro" id="IPR029044">
    <property type="entry name" value="Nucleotide-diphossugar_trans"/>
</dbReference>
<dbReference type="PANTHER" id="PTHR19136">
    <property type="entry name" value="MOLYBDENUM COFACTOR GUANYLYLTRANSFERASE"/>
    <property type="match status" value="1"/>
</dbReference>
<evidence type="ECO:0000256" key="4">
    <source>
        <dbReference type="ARBA" id="ARBA00022741"/>
    </source>
</evidence>
<keyword evidence="4" id="KW-0547">Nucleotide-binding</keyword>
<gene>
    <name evidence="9" type="ORF">I9W95_09035</name>
</gene>